<accession>G3H0M9</accession>
<name>G3H0M9_CRIGR</name>
<sequence>MWNSVTGIPTSPSVSASVNGCGPSPTHLYKHTDICYTHTYRNLLSMKMTIRFFVEQRDIWESQRNDYQRGTFSEKGQEASAAQIDRM</sequence>
<dbReference type="EMBL" id="JH000095">
    <property type="protein sequence ID" value="EGV93670.1"/>
    <property type="molecule type" value="Genomic_DNA"/>
</dbReference>
<feature type="region of interest" description="Disordered" evidence="1">
    <location>
        <begin position="68"/>
        <end position="87"/>
    </location>
</feature>
<reference evidence="3" key="1">
    <citation type="journal article" date="2011" name="Nat. Biotechnol.">
        <title>The genomic sequence of the Chinese hamster ovary (CHO)-K1 cell line.</title>
        <authorList>
            <person name="Xu X."/>
            <person name="Nagarajan H."/>
            <person name="Lewis N.E."/>
            <person name="Pan S."/>
            <person name="Cai Z."/>
            <person name="Liu X."/>
            <person name="Chen W."/>
            <person name="Xie M."/>
            <person name="Wang W."/>
            <person name="Hammond S."/>
            <person name="Andersen M.R."/>
            <person name="Neff N."/>
            <person name="Passarelli B."/>
            <person name="Koh W."/>
            <person name="Fan H.C."/>
            <person name="Wang J."/>
            <person name="Gui Y."/>
            <person name="Lee K.H."/>
            <person name="Betenbaugh M.J."/>
            <person name="Quake S.R."/>
            <person name="Famili I."/>
            <person name="Palsson B.O."/>
            <person name="Wang J."/>
        </authorList>
    </citation>
    <scope>NUCLEOTIDE SEQUENCE [LARGE SCALE GENOMIC DNA]</scope>
    <source>
        <strain evidence="3">CHO K1 cell line</strain>
    </source>
</reference>
<protein>
    <submittedName>
        <fullName evidence="2">Uncharacterized protein</fullName>
    </submittedName>
</protein>
<dbReference type="AlphaFoldDB" id="G3H0M9"/>
<proteinExistence type="predicted"/>
<dbReference type="InParanoid" id="G3H0M9"/>
<dbReference type="Proteomes" id="UP000001075">
    <property type="component" value="Unassembled WGS sequence"/>
</dbReference>
<organism evidence="2 3">
    <name type="scientific">Cricetulus griseus</name>
    <name type="common">Chinese hamster</name>
    <name type="synonym">Cricetulus barabensis griseus</name>
    <dbReference type="NCBI Taxonomy" id="10029"/>
    <lineage>
        <taxon>Eukaryota</taxon>
        <taxon>Metazoa</taxon>
        <taxon>Chordata</taxon>
        <taxon>Craniata</taxon>
        <taxon>Vertebrata</taxon>
        <taxon>Euteleostomi</taxon>
        <taxon>Mammalia</taxon>
        <taxon>Eutheria</taxon>
        <taxon>Euarchontoglires</taxon>
        <taxon>Glires</taxon>
        <taxon>Rodentia</taxon>
        <taxon>Myomorpha</taxon>
        <taxon>Muroidea</taxon>
        <taxon>Cricetidae</taxon>
        <taxon>Cricetinae</taxon>
        <taxon>Cricetulus</taxon>
    </lineage>
</organism>
<evidence type="ECO:0000256" key="1">
    <source>
        <dbReference type="SAM" id="MobiDB-lite"/>
    </source>
</evidence>
<gene>
    <name evidence="2" type="ORF">I79_003693</name>
</gene>
<evidence type="ECO:0000313" key="2">
    <source>
        <dbReference type="EMBL" id="EGV93670.1"/>
    </source>
</evidence>
<evidence type="ECO:0000313" key="3">
    <source>
        <dbReference type="Proteomes" id="UP000001075"/>
    </source>
</evidence>